<dbReference type="InterPro" id="IPR029044">
    <property type="entry name" value="Nucleotide-diphossugar_trans"/>
</dbReference>
<dbReference type="Proteomes" id="UP000199632">
    <property type="component" value="Unassembled WGS sequence"/>
</dbReference>
<gene>
    <name evidence="1" type="ORF">SAMN05421684_1894</name>
</gene>
<dbReference type="AlphaFoldDB" id="A0A1H3N9Q4"/>
<dbReference type="STRING" id="137265.SAMN05421684_1894"/>
<dbReference type="GO" id="GO:0016740">
    <property type="term" value="F:transferase activity"/>
    <property type="evidence" value="ECO:0007669"/>
    <property type="project" value="UniProtKB-KW"/>
</dbReference>
<dbReference type="Gene3D" id="3.90.550.10">
    <property type="entry name" value="Spore Coat Polysaccharide Biosynthesis Protein SpsA, Chain A"/>
    <property type="match status" value="1"/>
</dbReference>
<dbReference type="OrthoDB" id="6713581at2"/>
<name>A0A1H3N9Q4_9ACTN</name>
<sequence length="584" mass="62877">MSSYWSLLDCPRPRGRLNRIKRLIGLRVIRLPRQRVLILAASPGHLRELMAAPESVAPARAVRIMTIWQTIRPGWAGAVDPLPRLRRHQVSLPLRWRGVASVTFRLHEPLPLRDIVRSALNALLPVRRMPMPASADIAATGTPPAFLPPSARVGKLPKPDEIRPTDVLLTADPAADPSAAGVVLTSDAAQAGGAVLLDAIRINPRGRPDRTVKGTQRLVFGDAQSGPTVRSGRLDGIGLDQLTIEMVRRRATIDVGDLAGYQGDPAQAAALLVQVAATGAVLLAPDLQPAVAKLLAPELAAILAEPAPDVTDSVALEVHSIRQRRAALRGHSSELVLPRLAAEGFPLLRQLPSVSAILMTRRPEILGPVLDALEKQSYPELEIVVGLHGCPAPDALTAWVARSARPVTVVEVPAHVDFGTGLGLVTARSNGSLVTKVDDDDTYGPEHLWDLVLGRHYSGATMVGKGAEFVHLEDRNETIRRKFGNPESFAESVAGGTIMIGRGDLENAGGWRPVPRSVDLGIITRVKADGGLIYRTHPFGYIYHRRAKGHTWDPGQQYFIDSAQVTWQGLPPYSEFGVLATASA</sequence>
<protein>
    <submittedName>
        <fullName evidence="1">Glycosyltransferase involved in cell wall bisynthesis</fullName>
    </submittedName>
</protein>
<dbReference type="RefSeq" id="WP_090789292.1">
    <property type="nucleotide sequence ID" value="NZ_BOND01000027.1"/>
</dbReference>
<dbReference type="SUPFAM" id="SSF53448">
    <property type="entry name" value="Nucleotide-diphospho-sugar transferases"/>
    <property type="match status" value="1"/>
</dbReference>
<dbReference type="EMBL" id="FNQB01000001">
    <property type="protein sequence ID" value="SDY84939.1"/>
    <property type="molecule type" value="Genomic_DNA"/>
</dbReference>
<organism evidence="1 2">
    <name type="scientific">Asanoa ishikariensis</name>
    <dbReference type="NCBI Taxonomy" id="137265"/>
    <lineage>
        <taxon>Bacteria</taxon>
        <taxon>Bacillati</taxon>
        <taxon>Actinomycetota</taxon>
        <taxon>Actinomycetes</taxon>
        <taxon>Micromonosporales</taxon>
        <taxon>Micromonosporaceae</taxon>
        <taxon>Asanoa</taxon>
    </lineage>
</organism>
<keyword evidence="1" id="KW-0808">Transferase</keyword>
<reference evidence="2" key="1">
    <citation type="submission" date="2016-10" db="EMBL/GenBank/DDBJ databases">
        <authorList>
            <person name="Varghese N."/>
            <person name="Submissions S."/>
        </authorList>
    </citation>
    <scope>NUCLEOTIDE SEQUENCE [LARGE SCALE GENOMIC DNA]</scope>
    <source>
        <strain evidence="2">DSM 44718</strain>
    </source>
</reference>
<proteinExistence type="predicted"/>
<keyword evidence="2" id="KW-1185">Reference proteome</keyword>
<evidence type="ECO:0000313" key="2">
    <source>
        <dbReference type="Proteomes" id="UP000199632"/>
    </source>
</evidence>
<accession>A0A1H3N9Q4</accession>
<evidence type="ECO:0000313" key="1">
    <source>
        <dbReference type="EMBL" id="SDY84939.1"/>
    </source>
</evidence>